<gene>
    <name evidence="1" type="ORF">SAMN05660206_1181</name>
</gene>
<accession>A0A1I6VV86</accession>
<evidence type="ECO:0000313" key="2">
    <source>
        <dbReference type="Proteomes" id="UP000198785"/>
    </source>
</evidence>
<reference evidence="1 2" key="1">
    <citation type="submission" date="2016-10" db="EMBL/GenBank/DDBJ databases">
        <authorList>
            <person name="de Groot N.N."/>
        </authorList>
    </citation>
    <scope>NUCLEOTIDE SEQUENCE [LARGE SCALE GENOMIC DNA]</scope>
    <source>
        <strain evidence="1 2">DSM 22789</strain>
    </source>
</reference>
<dbReference type="Proteomes" id="UP000198785">
    <property type="component" value="Unassembled WGS sequence"/>
</dbReference>
<organism evidence="1 2">
    <name type="scientific">Sphingobacterium wenxiniae</name>
    <dbReference type="NCBI Taxonomy" id="683125"/>
    <lineage>
        <taxon>Bacteria</taxon>
        <taxon>Pseudomonadati</taxon>
        <taxon>Bacteroidota</taxon>
        <taxon>Sphingobacteriia</taxon>
        <taxon>Sphingobacteriales</taxon>
        <taxon>Sphingobacteriaceae</taxon>
        <taxon>Sphingobacterium</taxon>
    </lineage>
</organism>
<name>A0A1I6VV86_9SPHI</name>
<dbReference type="STRING" id="683125.SAMN05660206_1181"/>
<proteinExistence type="predicted"/>
<dbReference type="RefSeq" id="WP_212611709.1">
    <property type="nucleotide sequence ID" value="NZ_FOZZ01000018.1"/>
</dbReference>
<dbReference type="EMBL" id="FOZZ01000018">
    <property type="protein sequence ID" value="SFT17612.1"/>
    <property type="molecule type" value="Genomic_DNA"/>
</dbReference>
<keyword evidence="2" id="KW-1185">Reference proteome</keyword>
<sequence length="520" mass="53534">GADNSMLITDENGDVVWVSIEDIVKANTTNELTLDDNQLTSTVNGVSSSVTLTDANITSDKGITSNTIDLTGQAGATLKNVTMEIKPGTDGQVMITEGGVATWVDQSEIVPTTINELTKKEGTNGNTIVSKVNGVEAEEVLVESVTNTLTGTNLVTSVNGVPSTSVDLKDAIQAGQKTVEVVSGVNTTVTTGGSGDHTTYAVNVSEDAIQNNQLVTEVAAGTGVIVTTSNPSANTTVYTVSANPSEIALGGDVTGNANATTLSAIQGTPVVANGTKEEGQALVFDGTSWIPGKPKVDASDITDAKDLTAADGNEATIEIVEGGEKAVLVETSLRVKDGSIKTVKLADKAVTAPKMSSQIGTEDGGASINAPVGAVPTADGNGGVEYKQVPRFFYMPAVIFNTTVTGNNLERNLHLDYVNQFTGGAVGSANQPYAISHGAPTASVLTYSGGLIASEGAPTPDIVTYKADELAYYITYYDQTVFAGPDGTGTPRITSDGKLQYSIIGNATPASYMNIVFVIK</sequence>
<feature type="non-terminal residue" evidence="1">
    <location>
        <position position="1"/>
    </location>
</feature>
<dbReference type="AlphaFoldDB" id="A0A1I6VV86"/>
<protein>
    <submittedName>
        <fullName evidence="1">Uncharacterized protein</fullName>
    </submittedName>
</protein>
<evidence type="ECO:0000313" key="1">
    <source>
        <dbReference type="EMBL" id="SFT17612.1"/>
    </source>
</evidence>